<dbReference type="Proteomes" id="UP000017836">
    <property type="component" value="Unassembled WGS sequence"/>
</dbReference>
<comment type="similarity">
    <text evidence="2 8">Belongs to the DHHC palmitoyltransferase family.</text>
</comment>
<dbReference type="EMBL" id="KI395483">
    <property type="protein sequence ID" value="ERM98189.1"/>
    <property type="molecule type" value="Genomic_DNA"/>
</dbReference>
<evidence type="ECO:0000256" key="7">
    <source>
        <dbReference type="ARBA" id="ARBA00023315"/>
    </source>
</evidence>
<proteinExistence type="inferred from homology"/>
<dbReference type="Gramene" id="ERM98189">
    <property type="protein sequence ID" value="ERM98189"/>
    <property type="gene ID" value="AMTR_s00095p00129120"/>
</dbReference>
<keyword evidence="3 8" id="KW-0808">Transferase</keyword>
<protein>
    <recommendedName>
        <fullName evidence="8">S-acyltransferase</fullName>
        <ecNumber evidence="8">2.3.1.225</ecNumber>
    </recommendedName>
    <alternativeName>
        <fullName evidence="8">Palmitoyltransferase</fullName>
    </alternativeName>
</protein>
<dbReference type="HOGENOM" id="CLU_018741_7_2_1"/>
<name>W1NU73_AMBTC</name>
<evidence type="ECO:0000313" key="11">
    <source>
        <dbReference type="EMBL" id="ERM98189.1"/>
    </source>
</evidence>
<dbReference type="InterPro" id="IPR001594">
    <property type="entry name" value="Palmitoyltrfase_DHHC"/>
</dbReference>
<keyword evidence="4 8" id="KW-0812">Transmembrane</keyword>
<comment type="domain">
    <text evidence="8">The DHHC domain is required for palmitoyltransferase activity.</text>
</comment>
<evidence type="ECO:0000256" key="4">
    <source>
        <dbReference type="ARBA" id="ARBA00022692"/>
    </source>
</evidence>
<dbReference type="EC" id="2.3.1.225" evidence="8"/>
<evidence type="ECO:0000256" key="3">
    <source>
        <dbReference type="ARBA" id="ARBA00022679"/>
    </source>
</evidence>
<feature type="transmembrane region" description="Helical" evidence="8">
    <location>
        <begin position="191"/>
        <end position="214"/>
    </location>
</feature>
<dbReference type="GO" id="GO:0019706">
    <property type="term" value="F:protein-cysteine S-palmitoyltransferase activity"/>
    <property type="evidence" value="ECO:0000318"/>
    <property type="project" value="GO_Central"/>
</dbReference>
<sequence>MPLEFPAQMATPKRLYQVWKGSNRFFCGGRLIFGPDVGSVFLSTFLIAGPAGLFCSLVATKIIEHSKFLGIPVLAVAVILTILDLILLLLTSGRDPGIVPRNSRPPDPDEAFDATTPSMEWVNGRTPHLRLPRTKDVIVNDIIVKVKYCDTCLLYRPPRSSHCSICNNCVQKFDHHCPWVGQCIGLRNYRFFFFFIFTSTLLCIYVFTFSWINILQRHHSGRVLKIIKEEIPSVILIAYGFITVWFVGGLTVFHLYLISTNQTTYENFRYRYDKKENPYNLGVLKNFKQLFLSRIPPSMNDFRSWAVEGSSELGPTMTNFGGDMMSPKAKIDIEMAGMPIPEILHSLDYTGIDDVFKEKDELGDNKHGPFAFPEVEETRESDENQRKSEAALMDGGSSSNAMGSQVDHSIHTHQP</sequence>
<feature type="domain" description="Palmitoyltransferase DHHC" evidence="10">
    <location>
        <begin position="147"/>
        <end position="269"/>
    </location>
</feature>
<evidence type="ECO:0000256" key="5">
    <source>
        <dbReference type="ARBA" id="ARBA00022989"/>
    </source>
</evidence>
<dbReference type="PROSITE" id="PS50216">
    <property type="entry name" value="DHHC"/>
    <property type="match status" value="1"/>
</dbReference>
<dbReference type="AlphaFoldDB" id="W1NU73"/>
<feature type="region of interest" description="Disordered" evidence="9">
    <location>
        <begin position="363"/>
        <end position="415"/>
    </location>
</feature>
<keyword evidence="7 8" id="KW-0012">Acyltransferase</keyword>
<comment type="subcellular location">
    <subcellularLocation>
        <location evidence="1">Membrane</location>
        <topology evidence="1">Multi-pass membrane protein</topology>
    </subcellularLocation>
</comment>
<comment type="catalytic activity">
    <reaction evidence="8">
        <text>L-cysteinyl-[protein] + hexadecanoyl-CoA = S-hexadecanoyl-L-cysteinyl-[protein] + CoA</text>
        <dbReference type="Rhea" id="RHEA:36683"/>
        <dbReference type="Rhea" id="RHEA-COMP:10131"/>
        <dbReference type="Rhea" id="RHEA-COMP:11032"/>
        <dbReference type="ChEBI" id="CHEBI:29950"/>
        <dbReference type="ChEBI" id="CHEBI:57287"/>
        <dbReference type="ChEBI" id="CHEBI:57379"/>
        <dbReference type="ChEBI" id="CHEBI:74151"/>
        <dbReference type="EC" id="2.3.1.225"/>
    </reaction>
</comment>
<feature type="transmembrane region" description="Helical" evidence="8">
    <location>
        <begin position="234"/>
        <end position="257"/>
    </location>
</feature>
<keyword evidence="12" id="KW-1185">Reference proteome</keyword>
<reference evidence="12" key="1">
    <citation type="journal article" date="2013" name="Science">
        <title>The Amborella genome and the evolution of flowering plants.</title>
        <authorList>
            <consortium name="Amborella Genome Project"/>
        </authorList>
    </citation>
    <scope>NUCLEOTIDE SEQUENCE [LARGE SCALE GENOMIC DNA]</scope>
</reference>
<evidence type="ECO:0000256" key="8">
    <source>
        <dbReference type="RuleBase" id="RU079119"/>
    </source>
</evidence>
<evidence type="ECO:0000313" key="12">
    <source>
        <dbReference type="Proteomes" id="UP000017836"/>
    </source>
</evidence>
<dbReference type="PANTHER" id="PTHR22883:SF471">
    <property type="entry name" value="S-ACYLTRANSFERASE"/>
    <property type="match status" value="1"/>
</dbReference>
<evidence type="ECO:0000259" key="10">
    <source>
        <dbReference type="Pfam" id="PF01529"/>
    </source>
</evidence>
<dbReference type="InterPro" id="IPR039859">
    <property type="entry name" value="PFA4/ZDH16/20/ERF2-like"/>
</dbReference>
<feature type="compositionally biased region" description="Polar residues" evidence="9">
    <location>
        <begin position="396"/>
        <end position="415"/>
    </location>
</feature>
<dbReference type="GO" id="GO:0005783">
    <property type="term" value="C:endoplasmic reticulum"/>
    <property type="evidence" value="ECO:0000318"/>
    <property type="project" value="GO_Central"/>
</dbReference>
<evidence type="ECO:0000256" key="1">
    <source>
        <dbReference type="ARBA" id="ARBA00004141"/>
    </source>
</evidence>
<dbReference type="Pfam" id="PF01529">
    <property type="entry name" value="DHHC"/>
    <property type="match status" value="1"/>
</dbReference>
<dbReference type="PANTHER" id="PTHR22883">
    <property type="entry name" value="ZINC FINGER DHHC DOMAIN CONTAINING PROTEIN"/>
    <property type="match status" value="1"/>
</dbReference>
<dbReference type="OMA" id="FESEEMF"/>
<feature type="transmembrane region" description="Helical" evidence="8">
    <location>
        <begin position="40"/>
        <end position="59"/>
    </location>
</feature>
<gene>
    <name evidence="11" type="ORF">AMTR_s00095p00129120</name>
</gene>
<dbReference type="GO" id="GO:0005794">
    <property type="term" value="C:Golgi apparatus"/>
    <property type="evidence" value="ECO:0000318"/>
    <property type="project" value="GO_Central"/>
</dbReference>
<feature type="compositionally biased region" description="Basic and acidic residues" evidence="9">
    <location>
        <begin position="376"/>
        <end position="389"/>
    </location>
</feature>
<keyword evidence="5 8" id="KW-1133">Transmembrane helix</keyword>
<organism evidence="11 12">
    <name type="scientific">Amborella trichopoda</name>
    <dbReference type="NCBI Taxonomy" id="13333"/>
    <lineage>
        <taxon>Eukaryota</taxon>
        <taxon>Viridiplantae</taxon>
        <taxon>Streptophyta</taxon>
        <taxon>Embryophyta</taxon>
        <taxon>Tracheophyta</taxon>
        <taxon>Spermatophyta</taxon>
        <taxon>Magnoliopsida</taxon>
        <taxon>Amborellales</taxon>
        <taxon>Amborellaceae</taxon>
        <taxon>Amborella</taxon>
    </lineage>
</organism>
<dbReference type="GO" id="GO:0016020">
    <property type="term" value="C:membrane"/>
    <property type="evidence" value="ECO:0007669"/>
    <property type="project" value="UniProtKB-SubCell"/>
</dbReference>
<dbReference type="GO" id="GO:0006612">
    <property type="term" value="P:protein targeting to membrane"/>
    <property type="evidence" value="ECO:0000318"/>
    <property type="project" value="GO_Central"/>
</dbReference>
<feature type="transmembrane region" description="Helical" evidence="8">
    <location>
        <begin position="71"/>
        <end position="90"/>
    </location>
</feature>
<evidence type="ECO:0000256" key="6">
    <source>
        <dbReference type="ARBA" id="ARBA00023136"/>
    </source>
</evidence>
<accession>W1NU73</accession>
<dbReference type="STRING" id="13333.W1NU73"/>
<evidence type="ECO:0000256" key="9">
    <source>
        <dbReference type="SAM" id="MobiDB-lite"/>
    </source>
</evidence>
<dbReference type="eggNOG" id="KOG1311">
    <property type="taxonomic scope" value="Eukaryota"/>
</dbReference>
<evidence type="ECO:0000256" key="2">
    <source>
        <dbReference type="ARBA" id="ARBA00008574"/>
    </source>
</evidence>
<keyword evidence="6 8" id="KW-0472">Membrane</keyword>